<evidence type="ECO:0000256" key="2">
    <source>
        <dbReference type="ARBA" id="ARBA00012732"/>
    </source>
</evidence>
<dbReference type="GO" id="GO:0042742">
    <property type="term" value="P:defense response to bacterium"/>
    <property type="evidence" value="ECO:0007669"/>
    <property type="project" value="UniProtKB-KW"/>
</dbReference>
<keyword evidence="7" id="KW-1015">Disulfide bond</keyword>
<keyword evidence="5" id="KW-0081">Bacteriolytic enzyme</keyword>
<dbReference type="PANTHER" id="PTHR11195">
    <property type="entry name" value="DESTABILASE-RELATED"/>
    <property type="match status" value="1"/>
</dbReference>
<dbReference type="OMA" id="HTTIRRK"/>
<feature type="compositionally biased region" description="Low complexity" evidence="9">
    <location>
        <begin position="42"/>
        <end position="56"/>
    </location>
</feature>
<feature type="compositionally biased region" description="Polar residues" evidence="9">
    <location>
        <begin position="282"/>
        <end position="291"/>
    </location>
</feature>
<dbReference type="SMART" id="SM00015">
    <property type="entry name" value="IQ"/>
    <property type="match status" value="2"/>
</dbReference>
<dbReference type="GO" id="GO:0031640">
    <property type="term" value="P:killing of cells of another organism"/>
    <property type="evidence" value="ECO:0007669"/>
    <property type="project" value="UniProtKB-KW"/>
</dbReference>
<feature type="region of interest" description="Disordered" evidence="9">
    <location>
        <begin position="14"/>
        <end position="62"/>
    </location>
</feature>
<evidence type="ECO:0000313" key="10">
    <source>
        <dbReference type="EMBL" id="KAH7444329.1"/>
    </source>
</evidence>
<name>A0A8T2VIN7_CERRI</name>
<evidence type="ECO:0000256" key="8">
    <source>
        <dbReference type="ARBA" id="ARBA00023295"/>
    </source>
</evidence>
<dbReference type="EC" id="3.2.1.17" evidence="2"/>
<evidence type="ECO:0000256" key="6">
    <source>
        <dbReference type="ARBA" id="ARBA00022801"/>
    </source>
</evidence>
<dbReference type="InterPro" id="IPR000048">
    <property type="entry name" value="IQ_motif_EF-hand-BS"/>
</dbReference>
<keyword evidence="11" id="KW-1185">Reference proteome</keyword>
<dbReference type="InterPro" id="IPR027417">
    <property type="entry name" value="P-loop_NTPase"/>
</dbReference>
<evidence type="ECO:0000256" key="7">
    <source>
        <dbReference type="ARBA" id="ARBA00023157"/>
    </source>
</evidence>
<evidence type="ECO:0000313" key="11">
    <source>
        <dbReference type="Proteomes" id="UP000825935"/>
    </source>
</evidence>
<keyword evidence="3" id="KW-0150">Chloroplast</keyword>
<feature type="region of interest" description="Disordered" evidence="9">
    <location>
        <begin position="266"/>
        <end position="291"/>
    </location>
</feature>
<dbReference type="PROSITE" id="PS50096">
    <property type="entry name" value="IQ"/>
    <property type="match status" value="1"/>
</dbReference>
<dbReference type="OrthoDB" id="2018184at2759"/>
<dbReference type="Pfam" id="PF00612">
    <property type="entry name" value="IQ"/>
    <property type="match status" value="1"/>
</dbReference>
<dbReference type="SUPFAM" id="SSF52540">
    <property type="entry name" value="P-loop containing nucleoside triphosphate hydrolases"/>
    <property type="match status" value="1"/>
</dbReference>
<dbReference type="Gene3D" id="1.20.5.190">
    <property type="match status" value="1"/>
</dbReference>
<dbReference type="Gene3D" id="1.10.530.10">
    <property type="match status" value="1"/>
</dbReference>
<dbReference type="GO" id="GO:0003796">
    <property type="term" value="F:lysozyme activity"/>
    <property type="evidence" value="ECO:0007669"/>
    <property type="project" value="UniProtKB-EC"/>
</dbReference>
<reference evidence="10" key="1">
    <citation type="submission" date="2021-08" db="EMBL/GenBank/DDBJ databases">
        <title>WGS assembly of Ceratopteris richardii.</title>
        <authorList>
            <person name="Marchant D.B."/>
            <person name="Chen G."/>
            <person name="Jenkins J."/>
            <person name="Shu S."/>
            <person name="Leebens-Mack J."/>
            <person name="Grimwood J."/>
            <person name="Schmutz J."/>
            <person name="Soltis P."/>
            <person name="Soltis D."/>
            <person name="Chen Z.-H."/>
        </authorList>
    </citation>
    <scope>NUCLEOTIDE SEQUENCE</scope>
    <source>
        <strain evidence="10">Whitten #5841</strain>
        <tissue evidence="10">Leaf</tissue>
    </source>
</reference>
<evidence type="ECO:0000256" key="9">
    <source>
        <dbReference type="SAM" id="MobiDB-lite"/>
    </source>
</evidence>
<evidence type="ECO:0000256" key="5">
    <source>
        <dbReference type="ARBA" id="ARBA00022638"/>
    </source>
</evidence>
<keyword evidence="4" id="KW-0929">Antimicrobial</keyword>
<proteinExistence type="predicted"/>
<dbReference type="AlphaFoldDB" id="A0A8T2VIN7"/>
<keyword evidence="6" id="KW-0378">Hydrolase</keyword>
<evidence type="ECO:0000256" key="4">
    <source>
        <dbReference type="ARBA" id="ARBA00022529"/>
    </source>
</evidence>
<protein>
    <recommendedName>
        <fullName evidence="2">lysozyme</fullName>
        <ecNumber evidence="2">3.2.1.17</ecNumber>
    </recommendedName>
</protein>
<dbReference type="Proteomes" id="UP000825935">
    <property type="component" value="Chromosome 2"/>
</dbReference>
<dbReference type="InterPro" id="IPR008597">
    <property type="entry name" value="Invert_lysozyme"/>
</dbReference>
<sequence length="946" mass="108177">MGYQLPGLGNVSFPGFGGLAKHPTADTGRAKKGKCQRSRDIPCSTSTPSSPSSSSPSVPPRPSCDGFLQKGFLERWRQELRPLLNSIRFVEASSRKTSYDGVSRIGPFQISRQYHQDAWEHSPPIVWSRCRDLNHAENTVIAYWFKYCPEALQRRDFETLATTHKDGVQSMQKEDASSYWNKISHHLKQQKAASKKEITSWNFFSSDKNAKQNASTKLNRKPGPVLSSISTNTMAALSSNSPSINKQQHPLIQTFRPKVFRRTLPMEDKKSSKSVPEPGFPLTQTKPCSMVNEGSNANRRTGTNKSIHQTGFCRLKRDSKSSTFRHAFNMEVCQFSRAERENNAATFVQAIWRMHRAQKYYMQLRDAAILIQKSWRKHCHDRSVCQQWMNVKELIHSSSDSSEGIPSVIETQETQLNSGRSHYKLLYNTDISPKQEDALLTELVSLLNLGSLSPSESCCSFRFPQSFEETTEACTPKMKPDLLDHLSCSLKRIHSSSGKGEEDSYYPSPLKDENVPFTMEASISPLMEKEIMTELAKLSSPSEEYFQEDSYSAVHCLADNDLLLEPIESQMSCNFVKDGIIRKLTYSTTEGREDTMSSKNKDCEQDDVLDRQVEVCIPDYSICGSTQHKKRDIAEEEYLDDISIPLLVDQSPVLISKRRVKYQNPCSRKINKALVCSLSEWQHASGDRCKALEDQQVDPCIMVQFHLGDTESAASKEFTSVRKASNVIEIPSEDQRLIERIVEGNSCWDSFFLDDSNTGQLLETRDVKNSMIYGKAVFQCLSTREEYKQDILLDKYVMQIDASATSNNTNLDSLQRLCILWDKLNIDLLVRSLKFQDLHRRYLKFLQEFDYAKMKDTVQLEIDELEAIPGKPEEESRRRELVLHQRHLIYTSIASSCNGQARQHMYEQWRINENLSGGRLEMIVYELLWIDPLRYQESAELVIKYL</sequence>
<dbReference type="PANTHER" id="PTHR11195:SF13">
    <property type="entry name" value="INVERTEBRATE-TYPE LYSOZYME 2-RELATED"/>
    <property type="match status" value="1"/>
</dbReference>
<comment type="catalytic activity">
    <reaction evidence="1">
        <text>Hydrolysis of (1-&gt;4)-beta-linkages between N-acetylmuramic acid and N-acetyl-D-glucosamine residues in a peptidoglycan and between N-acetyl-D-glucosamine residues in chitodextrins.</text>
        <dbReference type="EC" id="3.2.1.17"/>
    </reaction>
</comment>
<keyword evidence="3" id="KW-0934">Plastid</keyword>
<gene>
    <name evidence="10" type="ORF">KP509_02G074000</name>
</gene>
<accession>A0A8T2VIN7</accession>
<comment type="caution">
    <text evidence="10">The sequence shown here is derived from an EMBL/GenBank/DDBJ whole genome shotgun (WGS) entry which is preliminary data.</text>
</comment>
<dbReference type="EMBL" id="CM035407">
    <property type="protein sequence ID" value="KAH7444329.1"/>
    <property type="molecule type" value="Genomic_DNA"/>
</dbReference>
<keyword evidence="8" id="KW-0326">Glycosidase</keyword>
<evidence type="ECO:0000256" key="3">
    <source>
        <dbReference type="ARBA" id="ARBA00022528"/>
    </source>
</evidence>
<organism evidence="10 11">
    <name type="scientific">Ceratopteris richardii</name>
    <name type="common">Triangle waterfern</name>
    <dbReference type="NCBI Taxonomy" id="49495"/>
    <lineage>
        <taxon>Eukaryota</taxon>
        <taxon>Viridiplantae</taxon>
        <taxon>Streptophyta</taxon>
        <taxon>Embryophyta</taxon>
        <taxon>Tracheophyta</taxon>
        <taxon>Polypodiopsida</taxon>
        <taxon>Polypodiidae</taxon>
        <taxon>Polypodiales</taxon>
        <taxon>Pteridineae</taxon>
        <taxon>Pteridaceae</taxon>
        <taxon>Parkerioideae</taxon>
        <taxon>Ceratopteris</taxon>
    </lineage>
</organism>
<evidence type="ECO:0000256" key="1">
    <source>
        <dbReference type="ARBA" id="ARBA00000632"/>
    </source>
</evidence>